<dbReference type="PANTHER" id="PTHR33705">
    <property type="entry name" value="PHOSPHOCARRIER PROTEIN HPR"/>
    <property type="match status" value="1"/>
</dbReference>
<protein>
    <submittedName>
        <fullName evidence="6">Phosphocarrier protein NPr</fullName>
    </submittedName>
</protein>
<evidence type="ECO:0000256" key="4">
    <source>
        <dbReference type="ARBA" id="ARBA00022683"/>
    </source>
</evidence>
<dbReference type="RefSeq" id="WP_184424494.1">
    <property type="nucleotide sequence ID" value="NZ_AP027362.1"/>
</dbReference>
<keyword evidence="7" id="KW-1185">Reference proteome</keyword>
<dbReference type="SUPFAM" id="SSF55594">
    <property type="entry name" value="HPr-like"/>
    <property type="match status" value="1"/>
</dbReference>
<evidence type="ECO:0000256" key="1">
    <source>
        <dbReference type="ARBA" id="ARBA00004496"/>
    </source>
</evidence>
<evidence type="ECO:0000256" key="2">
    <source>
        <dbReference type="ARBA" id="ARBA00010736"/>
    </source>
</evidence>
<dbReference type="InterPro" id="IPR035895">
    <property type="entry name" value="HPr-like_sf"/>
</dbReference>
<proteinExistence type="inferred from homology"/>
<gene>
    <name evidence="6" type="ORF">HNQ55_002236</name>
</gene>
<dbReference type="NCBIfam" id="TIGR01003">
    <property type="entry name" value="PTS_HPr_family"/>
    <property type="match status" value="1"/>
</dbReference>
<evidence type="ECO:0000256" key="3">
    <source>
        <dbReference type="ARBA" id="ARBA00022490"/>
    </source>
</evidence>
<dbReference type="Gene3D" id="3.30.1340.10">
    <property type="entry name" value="HPr-like"/>
    <property type="match status" value="1"/>
</dbReference>
<keyword evidence="3" id="KW-0963">Cytoplasm</keyword>
<comment type="caution">
    <text evidence="6">The sequence shown here is derived from an EMBL/GenBank/DDBJ whole genome shotgun (WGS) entry which is preliminary data.</text>
</comment>
<evidence type="ECO:0000259" key="5">
    <source>
        <dbReference type="PROSITE" id="PS51350"/>
    </source>
</evidence>
<organism evidence="6 7">
    <name type="scientific">Thalassotalea piscium</name>
    <dbReference type="NCBI Taxonomy" id="1230533"/>
    <lineage>
        <taxon>Bacteria</taxon>
        <taxon>Pseudomonadati</taxon>
        <taxon>Pseudomonadota</taxon>
        <taxon>Gammaproteobacteria</taxon>
        <taxon>Alteromonadales</taxon>
        <taxon>Colwelliaceae</taxon>
        <taxon>Thalassotalea</taxon>
    </lineage>
</organism>
<dbReference type="PROSITE" id="PS51350">
    <property type="entry name" value="PTS_HPR_DOM"/>
    <property type="match status" value="1"/>
</dbReference>
<feature type="domain" description="HPr" evidence="5">
    <location>
        <begin position="3"/>
        <end position="90"/>
    </location>
</feature>
<name>A0A7X0NHS7_9GAMM</name>
<comment type="similarity">
    <text evidence="2">Belongs to the HPr family.</text>
</comment>
<dbReference type="AlphaFoldDB" id="A0A7X0NHS7"/>
<dbReference type="InterPro" id="IPR050399">
    <property type="entry name" value="HPr"/>
</dbReference>
<dbReference type="Proteomes" id="UP000537141">
    <property type="component" value="Unassembled WGS sequence"/>
</dbReference>
<dbReference type="GO" id="GO:0009401">
    <property type="term" value="P:phosphoenolpyruvate-dependent sugar phosphotransferase system"/>
    <property type="evidence" value="ECO:0007669"/>
    <property type="project" value="UniProtKB-KW"/>
</dbReference>
<dbReference type="CDD" id="cd00367">
    <property type="entry name" value="PTS-HPr_like"/>
    <property type="match status" value="1"/>
</dbReference>
<dbReference type="EMBL" id="JACHHU010000018">
    <property type="protein sequence ID" value="MBB6543715.1"/>
    <property type="molecule type" value="Genomic_DNA"/>
</dbReference>
<evidence type="ECO:0000313" key="7">
    <source>
        <dbReference type="Proteomes" id="UP000537141"/>
    </source>
</evidence>
<dbReference type="Pfam" id="PF00381">
    <property type="entry name" value="PTS-HPr"/>
    <property type="match status" value="1"/>
</dbReference>
<dbReference type="GO" id="GO:0005737">
    <property type="term" value="C:cytoplasm"/>
    <property type="evidence" value="ECO:0007669"/>
    <property type="project" value="UniProtKB-SubCell"/>
</dbReference>
<dbReference type="InterPro" id="IPR000032">
    <property type="entry name" value="HPr-like"/>
</dbReference>
<comment type="subcellular location">
    <subcellularLocation>
        <location evidence="1">Cytoplasm</location>
    </subcellularLocation>
</comment>
<reference evidence="6 7" key="1">
    <citation type="submission" date="2020-08" db="EMBL/GenBank/DDBJ databases">
        <title>Genomic Encyclopedia of Type Strains, Phase IV (KMG-IV): sequencing the most valuable type-strain genomes for metagenomic binning, comparative biology and taxonomic classification.</title>
        <authorList>
            <person name="Goeker M."/>
        </authorList>
    </citation>
    <scope>NUCLEOTIDE SEQUENCE [LARGE SCALE GENOMIC DNA]</scope>
    <source>
        <strain evidence="6 7">DSM 26287</strain>
    </source>
</reference>
<dbReference type="PANTHER" id="PTHR33705:SF2">
    <property type="entry name" value="PHOSPHOCARRIER PROTEIN NPR"/>
    <property type="match status" value="1"/>
</dbReference>
<dbReference type="InterPro" id="IPR001020">
    <property type="entry name" value="PTS_HPr_His_P_site"/>
</dbReference>
<dbReference type="PROSITE" id="PS00369">
    <property type="entry name" value="PTS_HPR_HIS"/>
    <property type="match status" value="1"/>
</dbReference>
<sequence>MAKYNKKLMISNKLGLHARAATKLAQLSHKFDAEVTVTLAGKDADASSIMGLMLLAGAQGKEVTITTEGEDAEKALADVCKLFNDKFDEDE</sequence>
<evidence type="ECO:0000313" key="6">
    <source>
        <dbReference type="EMBL" id="MBB6543715.1"/>
    </source>
</evidence>
<dbReference type="PRINTS" id="PR00107">
    <property type="entry name" value="PHOSPHOCPHPR"/>
</dbReference>
<keyword evidence="4" id="KW-0598">Phosphotransferase system</keyword>
<accession>A0A7X0NHS7</accession>